<reference evidence="7" key="1">
    <citation type="submission" date="2022-08" db="EMBL/GenBank/DDBJ databases">
        <title>The genomic sequence of strain Paenibacillus sp. SCIV0701.</title>
        <authorList>
            <person name="Zhao H."/>
        </authorList>
    </citation>
    <scope>NUCLEOTIDE SEQUENCE</scope>
    <source>
        <strain evidence="7">SCIV0701</strain>
    </source>
</reference>
<dbReference type="SUPFAM" id="SSF46689">
    <property type="entry name" value="Homeodomain-like"/>
    <property type="match status" value="2"/>
</dbReference>
<keyword evidence="1" id="KW-0805">Transcription regulation</keyword>
<dbReference type="InterPro" id="IPR001789">
    <property type="entry name" value="Sig_transdc_resp-reg_receiver"/>
</dbReference>
<dbReference type="PROSITE" id="PS01124">
    <property type="entry name" value="HTH_ARAC_FAMILY_2"/>
    <property type="match status" value="1"/>
</dbReference>
<evidence type="ECO:0000259" key="6">
    <source>
        <dbReference type="PROSITE" id="PS50110"/>
    </source>
</evidence>
<evidence type="ECO:0000313" key="8">
    <source>
        <dbReference type="Proteomes" id="UP001141950"/>
    </source>
</evidence>
<feature type="domain" description="HTH araC/xylS-type" evidence="5">
    <location>
        <begin position="436"/>
        <end position="534"/>
    </location>
</feature>
<proteinExistence type="predicted"/>
<keyword evidence="2" id="KW-0238">DNA-binding</keyword>
<evidence type="ECO:0000256" key="2">
    <source>
        <dbReference type="ARBA" id="ARBA00023125"/>
    </source>
</evidence>
<comment type="caution">
    <text evidence="7">The sequence shown here is derived from an EMBL/GenBank/DDBJ whole genome shotgun (WGS) entry which is preliminary data.</text>
</comment>
<dbReference type="GO" id="GO:0000160">
    <property type="term" value="P:phosphorelay signal transduction system"/>
    <property type="evidence" value="ECO:0007669"/>
    <property type="project" value="InterPro"/>
</dbReference>
<organism evidence="7 8">
    <name type="scientific">Paenibacillus soyae</name>
    <dbReference type="NCBI Taxonomy" id="2969249"/>
    <lineage>
        <taxon>Bacteria</taxon>
        <taxon>Bacillati</taxon>
        <taxon>Bacillota</taxon>
        <taxon>Bacilli</taxon>
        <taxon>Bacillales</taxon>
        <taxon>Paenibacillaceae</taxon>
        <taxon>Paenibacillus</taxon>
    </lineage>
</organism>
<dbReference type="EMBL" id="JANIPJ010000003">
    <property type="protein sequence ID" value="MCR2803420.1"/>
    <property type="molecule type" value="Genomic_DNA"/>
</dbReference>
<dbReference type="Gene3D" id="3.40.50.2300">
    <property type="match status" value="1"/>
</dbReference>
<dbReference type="Pfam" id="PF00072">
    <property type="entry name" value="Response_reg"/>
    <property type="match status" value="1"/>
</dbReference>
<dbReference type="InterPro" id="IPR018060">
    <property type="entry name" value="HTH_AraC"/>
</dbReference>
<dbReference type="PROSITE" id="PS50110">
    <property type="entry name" value="RESPONSE_REGULATORY"/>
    <property type="match status" value="1"/>
</dbReference>
<gene>
    <name evidence="7" type="ORF">NQZ67_05930</name>
</gene>
<evidence type="ECO:0000256" key="1">
    <source>
        <dbReference type="ARBA" id="ARBA00023015"/>
    </source>
</evidence>
<dbReference type="SUPFAM" id="SSF52172">
    <property type="entry name" value="CheY-like"/>
    <property type="match status" value="1"/>
</dbReference>
<dbReference type="Proteomes" id="UP001141950">
    <property type="component" value="Unassembled WGS sequence"/>
</dbReference>
<evidence type="ECO:0000256" key="4">
    <source>
        <dbReference type="PROSITE-ProRule" id="PRU00169"/>
    </source>
</evidence>
<dbReference type="Pfam" id="PF12833">
    <property type="entry name" value="HTH_18"/>
    <property type="match status" value="1"/>
</dbReference>
<feature type="modified residue" description="4-aspartylphosphate" evidence="4">
    <location>
        <position position="55"/>
    </location>
</feature>
<dbReference type="GO" id="GO:0003700">
    <property type="term" value="F:DNA-binding transcription factor activity"/>
    <property type="evidence" value="ECO:0007669"/>
    <property type="project" value="InterPro"/>
</dbReference>
<dbReference type="InterPro" id="IPR018062">
    <property type="entry name" value="HTH_AraC-typ_CS"/>
</dbReference>
<keyword evidence="4" id="KW-0597">Phosphoprotein</keyword>
<accession>A0A9X2S7R8</accession>
<protein>
    <submittedName>
        <fullName evidence="7">Helix-turn-helix domain-containing protein</fullName>
    </submittedName>
</protein>
<evidence type="ECO:0000259" key="5">
    <source>
        <dbReference type="PROSITE" id="PS01124"/>
    </source>
</evidence>
<feature type="domain" description="Response regulatory" evidence="6">
    <location>
        <begin position="3"/>
        <end position="120"/>
    </location>
</feature>
<keyword evidence="3" id="KW-0804">Transcription</keyword>
<dbReference type="InterPro" id="IPR011006">
    <property type="entry name" value="CheY-like_superfamily"/>
</dbReference>
<dbReference type="PANTHER" id="PTHR43280:SF10">
    <property type="entry name" value="REGULATORY PROTEIN POCR"/>
    <property type="match status" value="1"/>
</dbReference>
<dbReference type="PROSITE" id="PS00041">
    <property type="entry name" value="HTH_ARAC_FAMILY_1"/>
    <property type="match status" value="1"/>
</dbReference>
<evidence type="ECO:0000313" key="7">
    <source>
        <dbReference type="EMBL" id="MCR2803420.1"/>
    </source>
</evidence>
<dbReference type="InterPro" id="IPR009057">
    <property type="entry name" value="Homeodomain-like_sf"/>
</dbReference>
<keyword evidence="8" id="KW-1185">Reference proteome</keyword>
<evidence type="ECO:0000256" key="3">
    <source>
        <dbReference type="ARBA" id="ARBA00023163"/>
    </source>
</evidence>
<dbReference type="RefSeq" id="WP_257443675.1">
    <property type="nucleotide sequence ID" value="NZ_JANIPJ010000003.1"/>
</dbReference>
<dbReference type="Gene3D" id="1.10.10.60">
    <property type="entry name" value="Homeodomain-like"/>
    <property type="match status" value="2"/>
</dbReference>
<dbReference type="GO" id="GO:0043565">
    <property type="term" value="F:sequence-specific DNA binding"/>
    <property type="evidence" value="ECO:0007669"/>
    <property type="project" value="InterPro"/>
</dbReference>
<dbReference type="PANTHER" id="PTHR43280">
    <property type="entry name" value="ARAC-FAMILY TRANSCRIPTIONAL REGULATOR"/>
    <property type="match status" value="1"/>
</dbReference>
<dbReference type="AlphaFoldDB" id="A0A9X2S7R8"/>
<dbReference type="CDD" id="cd17536">
    <property type="entry name" value="REC_YesN-like"/>
    <property type="match status" value="1"/>
</dbReference>
<dbReference type="SMART" id="SM00342">
    <property type="entry name" value="HTH_ARAC"/>
    <property type="match status" value="1"/>
</dbReference>
<name>A0A9X2S7R8_9BACL</name>
<dbReference type="SMART" id="SM00448">
    <property type="entry name" value="REC"/>
    <property type="match status" value="1"/>
</dbReference>
<sequence length="538" mass="61294">MYKVMLVDDDYPVLELIDYAMDWERLGLQVIGMHENGARALEAAASEMPDILITDIGMPQMDGLELVAKLKELKPNLRAAILSCHSEFEYARQAMKLQVQDYLLKDTLDPSQIRTLLTQFIASLEEEREQQSKQLRMERLVDRNRSLMKEKFIRTTLQQPLLDKEKWRTELEGFGLSLRGGETIIPVIGLIDDFRAAKLRFQSDEVLRFAVDNVMEETLQQSGMSAVHFQYSAQETVILAAFQGGLKVNGFDETRILLRSLQEAVRSLKLTMSFLIGDSCSEPEEIKASLLHVQQDKIARFYRTNGDVRRSTGKPPGAYDLYRDFHKSSEKLRDLIVGKKVAELSAAVDGWLGDIEKCQPDPPAVKDWVLRMLLDTRLKLQSVLDYRSAGNADVLPNEALELDTMAELKEWMIGHCLSIIATDLYGGASSKRSEIAEACHFVTQHLDRKITLEEVAEQLFMNPSYFSRLFKKETGETFIEYVTRMKMNRAKELLESSAMPVGKICELLGYDNQSYFIKLFKTFAGVTPVEFRGQLRKG</sequence>